<proteinExistence type="predicted"/>
<dbReference type="EMBL" id="JAANBB010000179">
    <property type="protein sequence ID" value="KAF7547403.1"/>
    <property type="molecule type" value="Genomic_DNA"/>
</dbReference>
<name>A0A9P5H8G7_9HYPO</name>
<accession>A0A9P5H8G7</accession>
<evidence type="ECO:0000313" key="1">
    <source>
        <dbReference type="EMBL" id="KAF7547403.1"/>
    </source>
</evidence>
<evidence type="ECO:0000313" key="2">
    <source>
        <dbReference type="Proteomes" id="UP000722485"/>
    </source>
</evidence>
<dbReference type="Proteomes" id="UP000722485">
    <property type="component" value="Unassembled WGS sequence"/>
</dbReference>
<keyword evidence="2" id="KW-1185">Reference proteome</keyword>
<dbReference type="OrthoDB" id="4986691at2759"/>
<organism evidence="1 2">
    <name type="scientific">Cylindrodendrum hubeiense</name>
    <dbReference type="NCBI Taxonomy" id="595255"/>
    <lineage>
        <taxon>Eukaryota</taxon>
        <taxon>Fungi</taxon>
        <taxon>Dikarya</taxon>
        <taxon>Ascomycota</taxon>
        <taxon>Pezizomycotina</taxon>
        <taxon>Sordariomycetes</taxon>
        <taxon>Hypocreomycetidae</taxon>
        <taxon>Hypocreales</taxon>
        <taxon>Nectriaceae</taxon>
        <taxon>Cylindrodendrum</taxon>
    </lineage>
</organism>
<dbReference type="AlphaFoldDB" id="A0A9P5H8G7"/>
<sequence>MAEANTEALAARGLDPDTAGDWGTNADTIEKLRSSRALLGEILPRTRILSNDICKIYLAFLAPCDRGPFLRWLGDQSLIITRALDLAVQYVTEGNERLLLYIDTPWIQSSADSTKAISLRSRLLNASASSSR</sequence>
<comment type="caution">
    <text evidence="1">The sequence shown here is derived from an EMBL/GenBank/DDBJ whole genome shotgun (WGS) entry which is preliminary data.</text>
</comment>
<gene>
    <name evidence="1" type="ORF">G7Z17_g7735</name>
</gene>
<protein>
    <submittedName>
        <fullName evidence="1">Uncharacterized protein</fullName>
    </submittedName>
</protein>
<reference evidence="1" key="1">
    <citation type="submission" date="2020-03" db="EMBL/GenBank/DDBJ databases">
        <title>Draft Genome Sequence of Cylindrodendrum hubeiense.</title>
        <authorList>
            <person name="Buettner E."/>
            <person name="Kellner H."/>
        </authorList>
    </citation>
    <scope>NUCLEOTIDE SEQUENCE</scope>
    <source>
        <strain evidence="1">IHI 201604</strain>
    </source>
</reference>